<evidence type="ECO:0000313" key="23">
    <source>
        <dbReference type="Proteomes" id="UP001207337"/>
    </source>
</evidence>
<feature type="transmembrane region" description="Helical" evidence="18">
    <location>
        <begin position="50"/>
        <end position="67"/>
    </location>
</feature>
<dbReference type="EMBL" id="JAJNDC010000002">
    <property type="protein sequence ID" value="MCW9712982.1"/>
    <property type="molecule type" value="Genomic_DNA"/>
</dbReference>
<evidence type="ECO:0000256" key="18">
    <source>
        <dbReference type="SAM" id="Phobius"/>
    </source>
</evidence>
<evidence type="ECO:0000256" key="1">
    <source>
        <dbReference type="ARBA" id="ARBA00004429"/>
    </source>
</evidence>
<evidence type="ECO:0000256" key="8">
    <source>
        <dbReference type="ARBA" id="ARBA00022692"/>
    </source>
</evidence>
<keyword evidence="12 18" id="KW-1133">Transmembrane helix</keyword>
<keyword evidence="11" id="KW-0067">ATP-binding</keyword>
<keyword evidence="16" id="KW-0175">Coiled coil</keyword>
<feature type="domain" description="Polysaccharide chain length determinant N-terminal" evidence="19">
    <location>
        <begin position="34"/>
        <end position="130"/>
    </location>
</feature>
<comment type="catalytic activity">
    <reaction evidence="15">
        <text>L-tyrosyl-[protein] + ATP = O-phospho-L-tyrosyl-[protein] + ADP + H(+)</text>
        <dbReference type="Rhea" id="RHEA:10596"/>
        <dbReference type="Rhea" id="RHEA-COMP:10136"/>
        <dbReference type="Rhea" id="RHEA-COMP:20101"/>
        <dbReference type="ChEBI" id="CHEBI:15378"/>
        <dbReference type="ChEBI" id="CHEBI:30616"/>
        <dbReference type="ChEBI" id="CHEBI:46858"/>
        <dbReference type="ChEBI" id="CHEBI:61978"/>
        <dbReference type="ChEBI" id="CHEBI:456216"/>
        <dbReference type="EC" id="2.7.10.2"/>
    </reaction>
</comment>
<comment type="similarity">
    <text evidence="3">Belongs to the etk/wzc family.</text>
</comment>
<dbReference type="EC" id="2.7.10.2" evidence="4"/>
<dbReference type="PANTHER" id="PTHR32309:SF13">
    <property type="entry name" value="FERRIC ENTEROBACTIN TRANSPORT PROTEIN FEPE"/>
    <property type="match status" value="1"/>
</dbReference>
<name>A0ABT3PYP7_9BACT</name>
<keyword evidence="9" id="KW-0547">Nucleotide-binding</keyword>
<evidence type="ECO:0000256" key="5">
    <source>
        <dbReference type="ARBA" id="ARBA00022475"/>
    </source>
</evidence>
<comment type="similarity">
    <text evidence="2">Belongs to the CpsD/CapB family.</text>
</comment>
<dbReference type="InterPro" id="IPR003856">
    <property type="entry name" value="LPS_length_determ_N"/>
</dbReference>
<dbReference type="PANTHER" id="PTHR32309">
    <property type="entry name" value="TYROSINE-PROTEIN KINASE"/>
    <property type="match status" value="1"/>
</dbReference>
<dbReference type="NCBIfam" id="TIGR01007">
    <property type="entry name" value="eps_fam"/>
    <property type="match status" value="1"/>
</dbReference>
<evidence type="ECO:0000259" key="21">
    <source>
        <dbReference type="Pfam" id="PF13807"/>
    </source>
</evidence>
<feature type="region of interest" description="Disordered" evidence="17">
    <location>
        <begin position="1"/>
        <end position="29"/>
    </location>
</feature>
<reference evidence="22 23" key="1">
    <citation type="submission" date="2021-11" db="EMBL/GenBank/DDBJ databases">
        <title>Aliifidinibius sp. nov., a new bacterium isolated from saline soil.</title>
        <authorList>
            <person name="Galisteo C."/>
            <person name="De La Haba R."/>
            <person name="Sanchez-Porro C."/>
            <person name="Ventosa A."/>
        </authorList>
    </citation>
    <scope>NUCLEOTIDE SEQUENCE [LARGE SCALE GENOMIC DNA]</scope>
    <source>
        <strain evidence="22 23">KACC 190600</strain>
    </source>
</reference>
<evidence type="ECO:0000256" key="9">
    <source>
        <dbReference type="ARBA" id="ARBA00022741"/>
    </source>
</evidence>
<keyword evidence="23" id="KW-1185">Reference proteome</keyword>
<sequence>MNRNDFTNNNGGMSSGNPGSSDQNRNKRDEVERRIDLKKIFAAFKQHKKLILGSIFLCMVGALVYSYQVTPVYEGIGSIMIQETSQDRSAENGELANLLNKTYAVGANSTLENELQFLRSRQISLNMASEILDRQRMENGEIYPILWKNYPEDSTVVSQDTLVNRIQKKINFSQKATEANLVQVTFESPSRLEAKDMVDLAMETYTNTSTNINRKTANSAVEFLEEERNRLENKLKESEQRLRSFMNQSNVVEVDAQTQELITSLSQLETERQTVKADLVAVNSAIEEYKKRLDNIKPGLSEQYSEVSGPRLERYQYQLAELQTRKTLYLSKNPGLKNDENPPEEFKKLNREIEYMKEEIKKLTGELTSEKDQYLGMLSNSDGGVTQDVSEINQRLVELQAEKNQYEAKAEVLDERLQEERQFFGNLPDNMMDLARLRRDHEINEQMYRTVSDQYNEMMLWQKTQFGVGRVVDEAYVPQEPVKPNRKLYLLVSFFIGGIFSIGYLTIRNSFGDKITSIEELRARDYPVLGIIPVLQKATKKKVSSSKINVVDREISSDLISVHDPISPGAEAFRRMNYNIIYAQSDDDSGKTILITSSTKGEGKTTTVSNLAVLLAEAKKKVIVVDTDLGKPSMHNMFGIDRSPGVVDVIRGDVKLENAIQSPSYLSDNVDILPSGSQTTNPAAINQNPKFEYLLENLGMHYDYVLIDTAPYGIVTDAAPIMKLVDGIVVVTRFRKTEEVELDHTLDYLHKIRANILGFAITAFDPSKSTDYYNRSSYYQSTYNDYYSHTKDMSY</sequence>
<evidence type="ECO:0000256" key="16">
    <source>
        <dbReference type="SAM" id="Coils"/>
    </source>
</evidence>
<evidence type="ECO:0000259" key="20">
    <source>
        <dbReference type="Pfam" id="PF13614"/>
    </source>
</evidence>
<dbReference type="InterPro" id="IPR025669">
    <property type="entry name" value="AAA_dom"/>
</dbReference>
<dbReference type="InterPro" id="IPR005702">
    <property type="entry name" value="Wzc-like_C"/>
</dbReference>
<keyword evidence="14" id="KW-0829">Tyrosine-protein kinase</keyword>
<evidence type="ECO:0000256" key="3">
    <source>
        <dbReference type="ARBA" id="ARBA00008883"/>
    </source>
</evidence>
<keyword evidence="13 18" id="KW-0472">Membrane</keyword>
<evidence type="ECO:0000256" key="11">
    <source>
        <dbReference type="ARBA" id="ARBA00022840"/>
    </source>
</evidence>
<evidence type="ECO:0000256" key="2">
    <source>
        <dbReference type="ARBA" id="ARBA00007316"/>
    </source>
</evidence>
<keyword evidence="7 22" id="KW-0808">Transferase</keyword>
<feature type="domain" description="AAA" evidence="20">
    <location>
        <begin position="591"/>
        <end position="732"/>
    </location>
</feature>
<dbReference type="Pfam" id="PF13614">
    <property type="entry name" value="AAA_31"/>
    <property type="match status" value="1"/>
</dbReference>
<feature type="coiled-coil region" evidence="16">
    <location>
        <begin position="214"/>
        <end position="248"/>
    </location>
</feature>
<keyword evidence="6" id="KW-0997">Cell inner membrane</keyword>
<feature type="compositionally biased region" description="Low complexity" evidence="17">
    <location>
        <begin position="8"/>
        <end position="21"/>
    </location>
</feature>
<evidence type="ECO:0000256" key="6">
    <source>
        <dbReference type="ARBA" id="ARBA00022519"/>
    </source>
</evidence>
<dbReference type="Pfam" id="PF02706">
    <property type="entry name" value="Wzz"/>
    <property type="match status" value="1"/>
</dbReference>
<evidence type="ECO:0000256" key="4">
    <source>
        <dbReference type="ARBA" id="ARBA00011903"/>
    </source>
</evidence>
<keyword evidence="10" id="KW-0418">Kinase</keyword>
<keyword evidence="5" id="KW-1003">Cell membrane</keyword>
<keyword evidence="8 18" id="KW-0812">Transmembrane</keyword>
<evidence type="ECO:0000256" key="7">
    <source>
        <dbReference type="ARBA" id="ARBA00022679"/>
    </source>
</evidence>
<feature type="domain" description="Tyrosine-protein kinase G-rich" evidence="21">
    <location>
        <begin position="436"/>
        <end position="509"/>
    </location>
</feature>
<evidence type="ECO:0000256" key="17">
    <source>
        <dbReference type="SAM" id="MobiDB-lite"/>
    </source>
</evidence>
<dbReference type="RefSeq" id="WP_265789367.1">
    <property type="nucleotide sequence ID" value="NZ_BAABRS010000002.1"/>
</dbReference>
<dbReference type="SUPFAM" id="SSF52540">
    <property type="entry name" value="P-loop containing nucleoside triphosphate hydrolases"/>
    <property type="match status" value="1"/>
</dbReference>
<dbReference type="InterPro" id="IPR032807">
    <property type="entry name" value="GNVR"/>
</dbReference>
<proteinExistence type="inferred from homology"/>
<dbReference type="Gene3D" id="3.40.50.300">
    <property type="entry name" value="P-loop containing nucleotide triphosphate hydrolases"/>
    <property type="match status" value="1"/>
</dbReference>
<organism evidence="22 23">
    <name type="scientific">Fodinibius salicampi</name>
    <dbReference type="NCBI Taxonomy" id="1920655"/>
    <lineage>
        <taxon>Bacteria</taxon>
        <taxon>Pseudomonadati</taxon>
        <taxon>Balneolota</taxon>
        <taxon>Balneolia</taxon>
        <taxon>Balneolales</taxon>
        <taxon>Balneolaceae</taxon>
        <taxon>Fodinibius</taxon>
    </lineage>
</organism>
<evidence type="ECO:0000256" key="10">
    <source>
        <dbReference type="ARBA" id="ARBA00022777"/>
    </source>
</evidence>
<dbReference type="Pfam" id="PF13807">
    <property type="entry name" value="GNVR"/>
    <property type="match status" value="1"/>
</dbReference>
<dbReference type="Proteomes" id="UP001207337">
    <property type="component" value="Unassembled WGS sequence"/>
</dbReference>
<evidence type="ECO:0000256" key="12">
    <source>
        <dbReference type="ARBA" id="ARBA00022989"/>
    </source>
</evidence>
<dbReference type="GO" id="GO:0004715">
    <property type="term" value="F:non-membrane spanning protein tyrosine kinase activity"/>
    <property type="evidence" value="ECO:0007669"/>
    <property type="project" value="UniProtKB-EC"/>
</dbReference>
<dbReference type="CDD" id="cd05387">
    <property type="entry name" value="BY-kinase"/>
    <property type="match status" value="1"/>
</dbReference>
<evidence type="ECO:0000259" key="19">
    <source>
        <dbReference type="Pfam" id="PF02706"/>
    </source>
</evidence>
<dbReference type="InterPro" id="IPR027417">
    <property type="entry name" value="P-loop_NTPase"/>
</dbReference>
<dbReference type="InterPro" id="IPR050445">
    <property type="entry name" value="Bact_polysacc_biosynth/exp"/>
</dbReference>
<comment type="subcellular location">
    <subcellularLocation>
        <location evidence="1">Cell inner membrane</location>
        <topology evidence="1">Multi-pass membrane protein</topology>
    </subcellularLocation>
</comment>
<evidence type="ECO:0000256" key="13">
    <source>
        <dbReference type="ARBA" id="ARBA00023136"/>
    </source>
</evidence>
<accession>A0ABT3PYP7</accession>
<protein>
    <recommendedName>
        <fullName evidence="4">non-specific protein-tyrosine kinase</fullName>
        <ecNumber evidence="4">2.7.10.2</ecNumber>
    </recommendedName>
</protein>
<gene>
    <name evidence="22" type="ORF">LQ318_08695</name>
</gene>
<evidence type="ECO:0000313" key="22">
    <source>
        <dbReference type="EMBL" id="MCW9712982.1"/>
    </source>
</evidence>
<feature type="coiled-coil region" evidence="16">
    <location>
        <begin position="346"/>
        <end position="423"/>
    </location>
</feature>
<comment type="caution">
    <text evidence="22">The sequence shown here is derived from an EMBL/GenBank/DDBJ whole genome shotgun (WGS) entry which is preliminary data.</text>
</comment>
<evidence type="ECO:0000256" key="14">
    <source>
        <dbReference type="ARBA" id="ARBA00023137"/>
    </source>
</evidence>
<evidence type="ECO:0000256" key="15">
    <source>
        <dbReference type="ARBA" id="ARBA00051245"/>
    </source>
</evidence>